<organism evidence="2 3">
    <name type="scientific">Candidatus Magasanikbacteria bacterium GW2011_GWA2_56_11</name>
    <dbReference type="NCBI Taxonomy" id="1619044"/>
    <lineage>
        <taxon>Bacteria</taxon>
        <taxon>Candidatus Magasanikiibacteriota</taxon>
    </lineage>
</organism>
<evidence type="ECO:0000313" key="3">
    <source>
        <dbReference type="Proteomes" id="UP000033870"/>
    </source>
</evidence>
<name>A0A0G2BAC6_9BACT</name>
<dbReference type="PANTHER" id="PTHR43591">
    <property type="entry name" value="METHYLTRANSFERASE"/>
    <property type="match status" value="1"/>
</dbReference>
<dbReference type="Proteomes" id="UP000033870">
    <property type="component" value="Unassembled WGS sequence"/>
</dbReference>
<feature type="domain" description="Methyltransferase" evidence="1">
    <location>
        <begin position="52"/>
        <end position="147"/>
    </location>
</feature>
<dbReference type="Pfam" id="PF13649">
    <property type="entry name" value="Methyltransf_25"/>
    <property type="match status" value="1"/>
</dbReference>
<dbReference type="InterPro" id="IPR041698">
    <property type="entry name" value="Methyltransf_25"/>
</dbReference>
<dbReference type="STRING" id="1619044.UY92_C0006G0020"/>
<dbReference type="CDD" id="cd02440">
    <property type="entry name" value="AdoMet_MTases"/>
    <property type="match status" value="1"/>
</dbReference>
<dbReference type="EMBL" id="LCRX01000006">
    <property type="protein sequence ID" value="KKW42459.1"/>
    <property type="molecule type" value="Genomic_DNA"/>
</dbReference>
<gene>
    <name evidence="2" type="ORF">UY92_C0006G0020</name>
</gene>
<dbReference type="AlphaFoldDB" id="A0A0G2BAC6"/>
<evidence type="ECO:0000313" key="2">
    <source>
        <dbReference type="EMBL" id="KKW42459.1"/>
    </source>
</evidence>
<reference evidence="2 3" key="1">
    <citation type="journal article" date="2015" name="Nature">
        <title>rRNA introns, odd ribosomes, and small enigmatic genomes across a large radiation of phyla.</title>
        <authorList>
            <person name="Brown C.T."/>
            <person name="Hug L.A."/>
            <person name="Thomas B.C."/>
            <person name="Sharon I."/>
            <person name="Castelle C.J."/>
            <person name="Singh A."/>
            <person name="Wilkins M.J."/>
            <person name="Williams K.H."/>
            <person name="Banfield J.F."/>
        </authorList>
    </citation>
    <scope>NUCLEOTIDE SEQUENCE [LARGE SCALE GENOMIC DNA]</scope>
</reference>
<dbReference type="GO" id="GO:0008168">
    <property type="term" value="F:methyltransferase activity"/>
    <property type="evidence" value="ECO:0007669"/>
    <property type="project" value="TreeGrafter"/>
</dbReference>
<dbReference type="PANTHER" id="PTHR43591:SF24">
    <property type="entry name" value="2-METHOXY-6-POLYPRENYL-1,4-BENZOQUINOL METHYLASE, MITOCHONDRIAL"/>
    <property type="match status" value="1"/>
</dbReference>
<proteinExistence type="predicted"/>
<dbReference type="InterPro" id="IPR029063">
    <property type="entry name" value="SAM-dependent_MTases_sf"/>
</dbReference>
<accession>A0A0G2BAC6</accession>
<comment type="caution">
    <text evidence="2">The sequence shown here is derived from an EMBL/GenBank/DDBJ whole genome shotgun (WGS) entry which is preliminary data.</text>
</comment>
<evidence type="ECO:0000259" key="1">
    <source>
        <dbReference type="Pfam" id="PF13649"/>
    </source>
</evidence>
<dbReference type="SUPFAM" id="SSF53335">
    <property type="entry name" value="S-adenosyl-L-methionine-dependent methyltransferases"/>
    <property type="match status" value="1"/>
</dbReference>
<protein>
    <recommendedName>
        <fullName evidence="1">Methyltransferase domain-containing protein</fullName>
    </recommendedName>
</protein>
<sequence length="286" mass="32206">MWDARPVIRGPRAAARDWLILLFYPKKFFLYLHIRKNFRRSRRGQNRTAFRILDVGCGTGASVIELKKIFGPAAEVHGVDVVRLQVDLAQSRLAEYGVSANVCWFDGERLPYPDQYFDAIHTSDVLGHVADVPAWLAELSRVARPGGALAMFSESRLGRHACIRRYLLRRGLNTDPHAAFHVSLYSKADLKLLLQQAGFGVKKMYTTVWAKFLVHPDELYPALAASRLFPVLRFANIILYKLKKAFHPVSTAAAELYTLAEMLTVGRILEAQGYVILAAKDKPPKS</sequence>
<dbReference type="Gene3D" id="3.40.50.150">
    <property type="entry name" value="Vaccinia Virus protein VP39"/>
    <property type="match status" value="1"/>
</dbReference>